<dbReference type="EMBL" id="AJSR01000597">
    <property type="protein sequence ID" value="EKM32755.1"/>
    <property type="molecule type" value="Genomic_DNA"/>
</dbReference>
<reference evidence="1 2" key="1">
    <citation type="submission" date="2012-10" db="EMBL/GenBank/DDBJ databases">
        <title>Genome sequence of Vibrio Cholerae HENC-02.</title>
        <authorList>
            <person name="Eppinger M."/>
            <person name="Hasan N.A."/>
            <person name="Sengamalay N."/>
            <person name="Hine E."/>
            <person name="Su Q."/>
            <person name="Daugherty S.C."/>
            <person name="Young S."/>
            <person name="Sadzewicz L."/>
            <person name="Tallon L."/>
            <person name="Cebula T.A."/>
            <person name="Ravel J."/>
            <person name="Colwell R.R."/>
        </authorList>
    </citation>
    <scope>NUCLEOTIDE SEQUENCE [LARGE SCALE GENOMIC DNA]</scope>
    <source>
        <strain evidence="1 2">HENC-02</strain>
    </source>
</reference>
<accession>A0A454D254</accession>
<sequence>MICLLYRFVIRNILHTSF</sequence>
<protein>
    <submittedName>
        <fullName evidence="1">Uncharacterized protein</fullName>
    </submittedName>
</protein>
<evidence type="ECO:0000313" key="2">
    <source>
        <dbReference type="Proteomes" id="UP000008367"/>
    </source>
</evidence>
<evidence type="ECO:0000313" key="1">
    <source>
        <dbReference type="EMBL" id="EKM32755.1"/>
    </source>
</evidence>
<organism evidence="1 2">
    <name type="scientific">Vibrio harveyi</name>
    <name type="common">Beneckea harveyi</name>
    <dbReference type="NCBI Taxonomy" id="669"/>
    <lineage>
        <taxon>Bacteria</taxon>
        <taxon>Pseudomonadati</taxon>
        <taxon>Pseudomonadota</taxon>
        <taxon>Gammaproteobacteria</taxon>
        <taxon>Vibrionales</taxon>
        <taxon>Vibrionaceae</taxon>
        <taxon>Vibrio</taxon>
    </lineage>
</organism>
<proteinExistence type="predicted"/>
<comment type="caution">
    <text evidence="1">The sequence shown here is derived from an EMBL/GenBank/DDBJ whole genome shotgun (WGS) entry which is preliminary data.</text>
</comment>
<dbReference type="AlphaFoldDB" id="A0A454D254"/>
<gene>
    <name evidence="1" type="ORF">VCHENC02_1714</name>
</gene>
<dbReference type="Proteomes" id="UP000008367">
    <property type="component" value="Unassembled WGS sequence"/>
</dbReference>
<name>A0A454D254_VIBHA</name>
<feature type="non-terminal residue" evidence="1">
    <location>
        <position position="18"/>
    </location>
</feature>